<feature type="domain" description="Mandelate racemase/muconate lactonizing enzyme C-terminal" evidence="2">
    <location>
        <begin position="86"/>
        <end position="181"/>
    </location>
</feature>
<dbReference type="Gene3D" id="3.20.20.120">
    <property type="entry name" value="Enolase-like C-terminal domain"/>
    <property type="match status" value="1"/>
</dbReference>
<dbReference type="SFLD" id="SFLDS00001">
    <property type="entry name" value="Enolase"/>
    <property type="match status" value="1"/>
</dbReference>
<accession>A0A094SPR2</accession>
<name>A0A094SPR2_9ZZZZ</name>
<comment type="caution">
    <text evidence="3">The sequence shown here is derived from an EMBL/GenBank/DDBJ whole genome shotgun (WGS) entry which is preliminary data.</text>
</comment>
<evidence type="ECO:0000259" key="2">
    <source>
        <dbReference type="SMART" id="SM00922"/>
    </source>
</evidence>
<evidence type="ECO:0000256" key="1">
    <source>
        <dbReference type="ARBA" id="ARBA00022723"/>
    </source>
</evidence>
<dbReference type="InterPro" id="IPR013342">
    <property type="entry name" value="Mandelate_racemase_C"/>
</dbReference>
<dbReference type="SFLD" id="SFLDF00009">
    <property type="entry name" value="o-succinylbenzoate_synthase"/>
    <property type="match status" value="1"/>
</dbReference>
<evidence type="ECO:0000313" key="3">
    <source>
        <dbReference type="EMBL" id="KGA20648.1"/>
    </source>
</evidence>
<dbReference type="InterPro" id="IPR029065">
    <property type="entry name" value="Enolase_C-like"/>
</dbReference>
<dbReference type="CDD" id="cd03320">
    <property type="entry name" value="OSBS"/>
    <property type="match status" value="1"/>
</dbReference>
<dbReference type="Pfam" id="PF13378">
    <property type="entry name" value="MR_MLE_C"/>
    <property type="match status" value="1"/>
</dbReference>
<dbReference type="PANTHER" id="PTHR48073">
    <property type="entry name" value="O-SUCCINYLBENZOATE SYNTHASE-RELATED"/>
    <property type="match status" value="1"/>
</dbReference>
<dbReference type="SFLD" id="SFLDG00180">
    <property type="entry name" value="muconate_cycloisomerase"/>
    <property type="match status" value="1"/>
</dbReference>
<dbReference type="EMBL" id="JNSK01000002">
    <property type="protein sequence ID" value="KGA20648.1"/>
    <property type="molecule type" value="Genomic_DNA"/>
</dbReference>
<dbReference type="SUPFAM" id="SSF51604">
    <property type="entry name" value="Enolase C-terminal domain-like"/>
    <property type="match status" value="1"/>
</dbReference>
<reference evidence="3" key="1">
    <citation type="submission" date="2014-05" db="EMBL/GenBank/DDBJ databases">
        <title>Key roles for freshwater Actinobacteria revealed by deep metagenomic sequencing.</title>
        <authorList>
            <person name="Ghai R."/>
            <person name="Mizuno C.M."/>
            <person name="Picazo A."/>
            <person name="Camacho A."/>
            <person name="Rodriguez-Valera F."/>
        </authorList>
    </citation>
    <scope>NUCLEOTIDE SEQUENCE</scope>
</reference>
<protein>
    <recommendedName>
        <fullName evidence="2">Mandelate racemase/muconate lactonizing enzyme C-terminal domain-containing protein</fullName>
    </recommendedName>
</protein>
<dbReference type="AlphaFoldDB" id="A0A094SPR2"/>
<proteinExistence type="predicted"/>
<keyword evidence="1" id="KW-0479">Metal-binding</keyword>
<gene>
    <name evidence="3" type="ORF">GM50_1380</name>
</gene>
<dbReference type="SMART" id="SM00922">
    <property type="entry name" value="MR_MLE"/>
    <property type="match status" value="1"/>
</dbReference>
<sequence>MLDSILNNLRVISLPMKTDFRGINTREVALIEGSAGWGEFSPFIEYDEHESIPWLVSAIEGAIQPRAKAVRKYIDINATLPAVDSRAEVESILSWFPGAETVKIKVGSGQEKDFARIKYVNEILPEASLRLDVNGSWGVEEALEFIYGFYDSFDEDLLQYIEQPCTTLEELRELKAACMVDVKIAGDEVIRKAADPFDLDLEDAVDVLILKVAPLGGIERSLALAKHHRLPVVVSSALESAVGIGHGIRLAGALPTLDFACGLATGQLLAADIAQIPLEGGKMRVADVTPSEASMIEFEASAERTQWWQDRVRNTWSAGANEVISEMGWHW</sequence>
<dbReference type="Pfam" id="PF18374">
    <property type="entry name" value="Enolase_like_N"/>
    <property type="match status" value="1"/>
</dbReference>
<organism evidence="3">
    <name type="scientific">freshwater metagenome</name>
    <dbReference type="NCBI Taxonomy" id="449393"/>
    <lineage>
        <taxon>unclassified sequences</taxon>
        <taxon>metagenomes</taxon>
        <taxon>ecological metagenomes</taxon>
    </lineage>
</organism>
<dbReference type="NCBIfam" id="NF002782">
    <property type="entry name" value="PRK02901.1"/>
    <property type="match status" value="1"/>
</dbReference>
<dbReference type="PANTHER" id="PTHR48073:SF2">
    <property type="entry name" value="O-SUCCINYLBENZOATE SYNTHASE"/>
    <property type="match status" value="1"/>
</dbReference>
<dbReference type="InterPro" id="IPR036849">
    <property type="entry name" value="Enolase-like_C_sf"/>
</dbReference>
<dbReference type="GO" id="GO:0046872">
    <property type="term" value="F:metal ion binding"/>
    <property type="evidence" value="ECO:0007669"/>
    <property type="project" value="UniProtKB-KW"/>
</dbReference>